<keyword evidence="6" id="KW-0804">Transcription</keyword>
<evidence type="ECO:0000256" key="8">
    <source>
        <dbReference type="SAM" id="MobiDB-lite"/>
    </source>
</evidence>
<evidence type="ECO:0000256" key="7">
    <source>
        <dbReference type="ARBA" id="ARBA00023242"/>
    </source>
</evidence>
<gene>
    <name evidence="10" type="ORF">COEREDRAFT_78961</name>
</gene>
<evidence type="ECO:0000256" key="3">
    <source>
        <dbReference type="ARBA" id="ARBA00018505"/>
    </source>
</evidence>
<evidence type="ECO:0000313" key="10">
    <source>
        <dbReference type="EMBL" id="PIA19648.1"/>
    </source>
</evidence>
<name>A0A2G5BKW7_COERN</name>
<comment type="similarity">
    <text evidence="2">Belongs to the MRG family.</text>
</comment>
<feature type="domain" description="Chromo" evidence="9">
    <location>
        <begin position="30"/>
        <end position="91"/>
    </location>
</feature>
<feature type="compositionally biased region" description="Basic and acidic residues" evidence="8">
    <location>
        <begin position="138"/>
        <end position="153"/>
    </location>
</feature>
<dbReference type="CDD" id="cd18983">
    <property type="entry name" value="CBD_MSL3_like"/>
    <property type="match status" value="1"/>
</dbReference>
<evidence type="ECO:0000259" key="9">
    <source>
        <dbReference type="SMART" id="SM00298"/>
    </source>
</evidence>
<dbReference type="InterPro" id="IPR026541">
    <property type="entry name" value="MRG_dom"/>
</dbReference>
<feature type="region of interest" description="Disordered" evidence="8">
    <location>
        <begin position="105"/>
        <end position="156"/>
    </location>
</feature>
<evidence type="ECO:0000256" key="1">
    <source>
        <dbReference type="ARBA" id="ARBA00004123"/>
    </source>
</evidence>
<dbReference type="InterPro" id="IPR053820">
    <property type="entry name" value="MSL3_chromo-like"/>
</dbReference>
<comment type="subcellular location">
    <subcellularLocation>
        <location evidence="1">Nucleus</location>
    </subcellularLocation>
</comment>
<dbReference type="Proteomes" id="UP000242474">
    <property type="component" value="Unassembled WGS sequence"/>
</dbReference>
<dbReference type="Gene3D" id="1.10.274.30">
    <property type="entry name" value="MRG domain"/>
    <property type="match status" value="1"/>
</dbReference>
<dbReference type="Pfam" id="PF05712">
    <property type="entry name" value="MRG"/>
    <property type="match status" value="1"/>
</dbReference>
<keyword evidence="4" id="KW-0156">Chromatin regulator</keyword>
<dbReference type="AlphaFoldDB" id="A0A2G5BKW7"/>
<sequence>MTEKSGGADEGQSLMFKVNERILCFHGPLLYEAKVVKAEMWDGSDPDAPEPGPHYFVHYKGWKQTWDEWVDESRAMKFNEENLAKQKALKQAALQSAGKRSIVVASKHTSRIGSETESSQPQYQQQQQQQQRSRKRARESSVEKTRDEREESLMKSPEIKISIPNALKAQLVDDWERITKDKLLVPLPRSPTVAEMLGQYLEYRRSSKDKRRSGRRNDDDIVDEIIEGLKLYFNKALGNILLYRFERYQYKQLCEKHSDKTPSEIYGCEHLLRLFVQLPALIAHTNMDEEAVQVLKEHMGDVLKYMHKFSKSLFVDEYENASPAYVAVAKGT</sequence>
<evidence type="ECO:0000256" key="6">
    <source>
        <dbReference type="ARBA" id="ARBA00023163"/>
    </source>
</evidence>
<dbReference type="Pfam" id="PF22732">
    <property type="entry name" value="MSL3_chromo-like"/>
    <property type="match status" value="1"/>
</dbReference>
<keyword evidence="5" id="KW-0805">Transcription regulation</keyword>
<dbReference type="PANTHER" id="PTHR10880">
    <property type="entry name" value="MORTALITY FACTOR 4-LIKE PROTEIN"/>
    <property type="match status" value="1"/>
</dbReference>
<dbReference type="PROSITE" id="PS51640">
    <property type="entry name" value="MRG"/>
    <property type="match status" value="1"/>
</dbReference>
<proteinExistence type="inferred from homology"/>
<dbReference type="InterPro" id="IPR008676">
    <property type="entry name" value="MRG"/>
</dbReference>
<dbReference type="PIRSF" id="PIRSF038133">
    <property type="entry name" value="HAT_Nua4_EAF3/MRG15"/>
    <property type="match status" value="1"/>
</dbReference>
<evidence type="ECO:0000313" key="11">
    <source>
        <dbReference type="Proteomes" id="UP000242474"/>
    </source>
</evidence>
<evidence type="ECO:0000256" key="5">
    <source>
        <dbReference type="ARBA" id="ARBA00023015"/>
    </source>
</evidence>
<dbReference type="SUPFAM" id="SSF54160">
    <property type="entry name" value="Chromo domain-like"/>
    <property type="match status" value="1"/>
</dbReference>
<dbReference type="STRING" id="763665.A0A2G5BKW7"/>
<keyword evidence="11" id="KW-1185">Reference proteome</keyword>
<dbReference type="GO" id="GO:0035267">
    <property type="term" value="C:NuA4 histone acetyltransferase complex"/>
    <property type="evidence" value="ECO:0007669"/>
    <property type="project" value="TreeGrafter"/>
</dbReference>
<organism evidence="10 11">
    <name type="scientific">Coemansia reversa (strain ATCC 12441 / NRRL 1564)</name>
    <dbReference type="NCBI Taxonomy" id="763665"/>
    <lineage>
        <taxon>Eukaryota</taxon>
        <taxon>Fungi</taxon>
        <taxon>Fungi incertae sedis</taxon>
        <taxon>Zoopagomycota</taxon>
        <taxon>Kickxellomycotina</taxon>
        <taxon>Kickxellomycetes</taxon>
        <taxon>Kickxellales</taxon>
        <taxon>Kickxellaceae</taxon>
        <taxon>Coemansia</taxon>
    </lineage>
</organism>
<dbReference type="GO" id="GO:0006355">
    <property type="term" value="P:regulation of DNA-templated transcription"/>
    <property type="evidence" value="ECO:0007669"/>
    <property type="project" value="InterPro"/>
</dbReference>
<dbReference type="InterPro" id="IPR038217">
    <property type="entry name" value="MRG_C_sf"/>
</dbReference>
<evidence type="ECO:0000256" key="4">
    <source>
        <dbReference type="ARBA" id="ARBA00022853"/>
    </source>
</evidence>
<dbReference type="EMBL" id="KZ303486">
    <property type="protein sequence ID" value="PIA19648.1"/>
    <property type="molecule type" value="Genomic_DNA"/>
</dbReference>
<keyword evidence="7" id="KW-0539">Nucleus</keyword>
<dbReference type="PANTHER" id="PTHR10880:SF15">
    <property type="entry name" value="MSL COMPLEX SUBUNIT 3"/>
    <property type="match status" value="1"/>
</dbReference>
<dbReference type="GO" id="GO:0032221">
    <property type="term" value="C:Rpd3S complex"/>
    <property type="evidence" value="ECO:0007669"/>
    <property type="project" value="TreeGrafter"/>
</dbReference>
<accession>A0A2G5BKW7</accession>
<evidence type="ECO:0000256" key="2">
    <source>
        <dbReference type="ARBA" id="ARBA00009093"/>
    </source>
</evidence>
<dbReference type="GO" id="GO:0006325">
    <property type="term" value="P:chromatin organization"/>
    <property type="evidence" value="ECO:0007669"/>
    <property type="project" value="UniProtKB-KW"/>
</dbReference>
<dbReference type="OrthoDB" id="124855at2759"/>
<dbReference type="Gene3D" id="2.30.30.140">
    <property type="match status" value="1"/>
</dbReference>
<reference evidence="10 11" key="1">
    <citation type="journal article" date="2015" name="Genome Biol. Evol.">
        <title>Phylogenomic analyses indicate that early fungi evolved digesting cell walls of algal ancestors of land plants.</title>
        <authorList>
            <person name="Chang Y."/>
            <person name="Wang S."/>
            <person name="Sekimoto S."/>
            <person name="Aerts A.L."/>
            <person name="Choi C."/>
            <person name="Clum A."/>
            <person name="LaButti K.M."/>
            <person name="Lindquist E.A."/>
            <person name="Yee Ngan C."/>
            <person name="Ohm R.A."/>
            <person name="Salamov A.A."/>
            <person name="Grigoriev I.V."/>
            <person name="Spatafora J.W."/>
            <person name="Berbee M.L."/>
        </authorList>
    </citation>
    <scope>NUCLEOTIDE SEQUENCE [LARGE SCALE GENOMIC DNA]</scope>
    <source>
        <strain evidence="10 11">NRRL 1564</strain>
    </source>
</reference>
<dbReference type="InterPro" id="IPR000953">
    <property type="entry name" value="Chromo/chromo_shadow_dom"/>
</dbReference>
<dbReference type="InterPro" id="IPR016197">
    <property type="entry name" value="Chromo-like_dom_sf"/>
</dbReference>
<dbReference type="SMART" id="SM00298">
    <property type="entry name" value="CHROMO"/>
    <property type="match status" value="1"/>
</dbReference>
<protein>
    <recommendedName>
        <fullName evidence="3">Chromatin modification-related protein EAF3</fullName>
    </recommendedName>
</protein>
<feature type="compositionally biased region" description="Low complexity" evidence="8">
    <location>
        <begin position="120"/>
        <end position="131"/>
    </location>
</feature>